<accession>A0A4Q7TFI1</accession>
<keyword evidence="8" id="KW-1185">Reference proteome</keyword>
<dbReference type="InterPro" id="IPR050953">
    <property type="entry name" value="N4_N6_ade-DNA_methylase"/>
</dbReference>
<dbReference type="Pfam" id="PF02384">
    <property type="entry name" value="N6_Mtase"/>
    <property type="match status" value="1"/>
</dbReference>
<evidence type="ECO:0000259" key="6">
    <source>
        <dbReference type="Pfam" id="PF18135"/>
    </source>
</evidence>
<reference evidence="7 8" key="1">
    <citation type="journal article" date="2015" name="Stand. Genomic Sci.">
        <title>Genomic Encyclopedia of Bacterial and Archaeal Type Strains, Phase III: the genomes of soil and plant-associated and newly described type strains.</title>
        <authorList>
            <person name="Whitman W.B."/>
            <person name="Woyke T."/>
            <person name="Klenk H.P."/>
            <person name="Zhou Y."/>
            <person name="Lilburn T.G."/>
            <person name="Beck B.J."/>
            <person name="De Vos P."/>
            <person name="Vandamme P."/>
            <person name="Eisen J.A."/>
            <person name="Garrity G."/>
            <person name="Hugenholtz P."/>
            <person name="Kyrpides N.C."/>
        </authorList>
    </citation>
    <scope>NUCLEOTIDE SEQUENCE [LARGE SCALE GENOMIC DNA]</scope>
    <source>
        <strain evidence="7 8">AC4r</strain>
    </source>
</reference>
<evidence type="ECO:0000313" key="8">
    <source>
        <dbReference type="Proteomes" id="UP000292408"/>
    </source>
</evidence>
<dbReference type="SUPFAM" id="SSF53335">
    <property type="entry name" value="S-adenosyl-L-methionine-dependent methyltransferases"/>
    <property type="match status" value="1"/>
</dbReference>
<dbReference type="GO" id="GO:0003677">
    <property type="term" value="F:DNA binding"/>
    <property type="evidence" value="ECO:0007669"/>
    <property type="project" value="InterPro"/>
</dbReference>
<feature type="domain" description="Type ISP restriction-modification enzyme LLaBIII C-terminal specificity" evidence="6">
    <location>
        <begin position="686"/>
        <end position="1043"/>
    </location>
</feature>
<sequence>MLDTKIAELVADYGAEAKAKLAGTGEPEEALRVPIEHLITAIGDFIGKKTILDGEAHLAELSSRPDFAVRVKGAVVGYIEVKKAGLSLDPGTFSGHNRDQWNRLKDLPNLVYTNGTEWRLYRGDAQPALVAQLTGGPLDVAGAGLSPDSAFAALVTDFLNWHPVPIKTVPKLVATVAPITRMLRTKVIEQLAYETALVKAGAPAHEQLFLGLANDWRKLLFPDASDEVFADGYAQTVTFALLLARTEKIDLESTTLYQIGQQLGADHSLMGKALQLLTNDVKGDFVPTIDLLQRVVGAVQWDAVRKSKDTYLHLYENFLAEYDPELRKATGTYYTPHEVVDQMVRLAEEALVTKLGKPKGFLDHSVTTIDPAMGTGTFLHSIIEHVAEKVEHTEGPGAVPGTITELASRLIGFELQLGSYTVAELRTTDLLRSYQANPPKGGMQMFVADTLSDPNAEQAELTSSLMVIAESKKMANSVKLQTDVTVVIGNPPYKEKAKGLGGWIENGPLATAQDGVPLNDFRAEGYSSSHEKNLRNLYTYFWRWATWKVWESGAIAQGVVCFISPASYLTSKGYAGMREYLRRNSSYGWVIDLTPEGQTPPVPTRIFPGVRQPLAIGIFVRRADADQSAPADIKYRAVTGGQAEKFEQLENASLNDHAWRRVRTGWNANFTPAPESGWDDWPASDDLMPWSSIGVAPKRTWVYAPSVGILAKRWSDLVLEPDQSKKRALLKASSVAALNSIPVSLPGEDVTAVLGPLGAETSVSLAASPVRVGYRAFDRQHLIPDRRLIDAPILDLWFARQPEQVFVVEQHAKALSHGPGLVFSGLLPDMDHFKGSEGGRTLPLLHPDGTPNLAPGLLEGLAVEASIQADHEDLLAYVAGVVAHPAFTATFVDELTTPGVRVPITRDAALWQKAVELGREVIWLHTYAERYIDHAAGREAGNVRSNWPLDAQPLSLEAVTSMPVKVQYDEVRGQVVFTDDDGGRNGAWGPVSREVFDYTVGGMNVIGSWFKYRKKNPGGKKTSPLDDIHVDEWPHEWTLEFTELLTVLTRLVSLEPAQAELLAQILGGALITRDELAGAGVRWPETRDDRKPRRKVAADTLDIFGDEPA</sequence>
<dbReference type="AlphaFoldDB" id="A0A4Q7TFI1"/>
<dbReference type="EC" id="2.1.1.72" evidence="1"/>
<name>A0A4Q7TFI1_9MICO</name>
<keyword evidence="3" id="KW-0808">Transferase</keyword>
<dbReference type="Proteomes" id="UP000292408">
    <property type="component" value="Unassembled WGS sequence"/>
</dbReference>
<comment type="catalytic activity">
    <reaction evidence="4">
        <text>a 2'-deoxyadenosine in DNA + S-adenosyl-L-methionine = an N(6)-methyl-2'-deoxyadenosine in DNA + S-adenosyl-L-homocysteine + H(+)</text>
        <dbReference type="Rhea" id="RHEA:15197"/>
        <dbReference type="Rhea" id="RHEA-COMP:12418"/>
        <dbReference type="Rhea" id="RHEA-COMP:12419"/>
        <dbReference type="ChEBI" id="CHEBI:15378"/>
        <dbReference type="ChEBI" id="CHEBI:57856"/>
        <dbReference type="ChEBI" id="CHEBI:59789"/>
        <dbReference type="ChEBI" id="CHEBI:90615"/>
        <dbReference type="ChEBI" id="CHEBI:90616"/>
        <dbReference type="EC" id="2.1.1.72"/>
    </reaction>
</comment>
<dbReference type="GO" id="GO:0032259">
    <property type="term" value="P:methylation"/>
    <property type="evidence" value="ECO:0007669"/>
    <property type="project" value="UniProtKB-KW"/>
</dbReference>
<dbReference type="GO" id="GO:0009007">
    <property type="term" value="F:site-specific DNA-methyltransferase (adenine-specific) activity"/>
    <property type="evidence" value="ECO:0007669"/>
    <property type="project" value="UniProtKB-EC"/>
</dbReference>
<organism evidence="7 8">
    <name type="scientific">Microcella alkaliphila</name>
    <dbReference type="NCBI Taxonomy" id="279828"/>
    <lineage>
        <taxon>Bacteria</taxon>
        <taxon>Bacillati</taxon>
        <taxon>Actinomycetota</taxon>
        <taxon>Actinomycetes</taxon>
        <taxon>Micrococcales</taxon>
        <taxon>Microbacteriaceae</taxon>
        <taxon>Microcella</taxon>
    </lineage>
</organism>
<dbReference type="PRINTS" id="PR00507">
    <property type="entry name" value="N12N6MTFRASE"/>
</dbReference>
<evidence type="ECO:0000259" key="5">
    <source>
        <dbReference type="Pfam" id="PF02384"/>
    </source>
</evidence>
<dbReference type="PANTHER" id="PTHR33841">
    <property type="entry name" value="DNA METHYLTRANSFERASE YEEA-RELATED"/>
    <property type="match status" value="1"/>
</dbReference>
<feature type="domain" description="DNA methylase adenine-specific" evidence="5">
    <location>
        <begin position="307"/>
        <end position="496"/>
    </location>
</feature>
<dbReference type="InterPro" id="IPR029063">
    <property type="entry name" value="SAM-dependent_MTases_sf"/>
</dbReference>
<dbReference type="InterPro" id="IPR003356">
    <property type="entry name" value="DNA_methylase_A-5"/>
</dbReference>
<evidence type="ECO:0000313" key="7">
    <source>
        <dbReference type="EMBL" id="RZT58487.1"/>
    </source>
</evidence>
<dbReference type="EMBL" id="SGXT01000017">
    <property type="protein sequence ID" value="RZT58487.1"/>
    <property type="molecule type" value="Genomic_DNA"/>
</dbReference>
<dbReference type="Gene3D" id="3.40.50.150">
    <property type="entry name" value="Vaccinia Virus protein VP39"/>
    <property type="match status" value="1"/>
</dbReference>
<evidence type="ECO:0000256" key="1">
    <source>
        <dbReference type="ARBA" id="ARBA00011900"/>
    </source>
</evidence>
<dbReference type="Pfam" id="PF18135">
    <property type="entry name" value="Type_ISP_C"/>
    <property type="match status" value="1"/>
</dbReference>
<protein>
    <recommendedName>
        <fullName evidence="1">site-specific DNA-methyltransferase (adenine-specific)</fullName>
        <ecNumber evidence="1">2.1.1.72</ecNumber>
    </recommendedName>
</protein>
<dbReference type="InterPro" id="IPR041635">
    <property type="entry name" value="Type_ISP_LLaBIII_C"/>
</dbReference>
<evidence type="ECO:0000256" key="4">
    <source>
        <dbReference type="ARBA" id="ARBA00047942"/>
    </source>
</evidence>
<proteinExistence type="predicted"/>
<evidence type="ECO:0000256" key="2">
    <source>
        <dbReference type="ARBA" id="ARBA00022603"/>
    </source>
</evidence>
<dbReference type="GO" id="GO:0008170">
    <property type="term" value="F:N-methyltransferase activity"/>
    <property type="evidence" value="ECO:0007669"/>
    <property type="project" value="InterPro"/>
</dbReference>
<comment type="caution">
    <text evidence="7">The sequence shown here is derived from an EMBL/GenBank/DDBJ whole genome shotgun (WGS) entry which is preliminary data.</text>
</comment>
<keyword evidence="2 7" id="KW-0489">Methyltransferase</keyword>
<gene>
    <name evidence="7" type="ORF">EV140_2258</name>
</gene>
<dbReference type="RefSeq" id="WP_198674430.1">
    <property type="nucleotide sequence ID" value="NZ_SGXT01000017.1"/>
</dbReference>
<evidence type="ECO:0000256" key="3">
    <source>
        <dbReference type="ARBA" id="ARBA00022679"/>
    </source>
</evidence>
<dbReference type="PANTHER" id="PTHR33841:SF1">
    <property type="entry name" value="DNA METHYLTRANSFERASE A"/>
    <property type="match status" value="1"/>
</dbReference>